<sequence length="85" mass="9713">MATPVGGFDDVLPAKLDQFRWLEERVESQSQQCTVAKFVQRVAEGSQDLSDVDRIQFVGLRTFSLSIELKLRHELIPTRLPRSLL</sequence>
<dbReference type="EMBL" id="MWIO01000008">
    <property type="protein sequence ID" value="THD09446.1"/>
    <property type="molecule type" value="Genomic_DNA"/>
</dbReference>
<dbReference type="RefSeq" id="WP_136257093.1">
    <property type="nucleotide sequence ID" value="NZ_MWIO01000008.1"/>
</dbReference>
<accession>A0A4S3KKZ3</accession>
<comment type="caution">
    <text evidence="1">The sequence shown here is derived from an EMBL/GenBank/DDBJ whole genome shotgun (WGS) entry which is preliminary data.</text>
</comment>
<evidence type="ECO:0000313" key="2">
    <source>
        <dbReference type="Proteomes" id="UP000306317"/>
    </source>
</evidence>
<protein>
    <submittedName>
        <fullName evidence="1">Uncharacterized protein</fullName>
    </submittedName>
</protein>
<proteinExistence type="predicted"/>
<reference evidence="1 2" key="1">
    <citation type="submission" date="2017-02" db="EMBL/GenBank/DDBJ databases">
        <title>Whole genome sequencing of Rhodanobacter lindaniclasticus DSM 17932.</title>
        <authorList>
            <person name="Kumar S."/>
            <person name="Patil P."/>
            <person name="Patil P.B."/>
        </authorList>
    </citation>
    <scope>NUCLEOTIDE SEQUENCE [LARGE SCALE GENOMIC DNA]</scope>
    <source>
        <strain evidence="1 2">DSM 17932</strain>
    </source>
</reference>
<dbReference type="AlphaFoldDB" id="A0A4S3KKZ3"/>
<organism evidence="1 2">
    <name type="scientific">Rhodanobacter lindaniclasticus</name>
    <dbReference type="NCBI Taxonomy" id="75310"/>
    <lineage>
        <taxon>Bacteria</taxon>
        <taxon>Pseudomonadati</taxon>
        <taxon>Pseudomonadota</taxon>
        <taxon>Gammaproteobacteria</taxon>
        <taxon>Lysobacterales</taxon>
        <taxon>Rhodanobacteraceae</taxon>
        <taxon>Rhodanobacter</taxon>
    </lineage>
</organism>
<name>A0A4S3KKZ3_9GAMM</name>
<evidence type="ECO:0000313" key="1">
    <source>
        <dbReference type="EMBL" id="THD09446.1"/>
    </source>
</evidence>
<keyword evidence="2" id="KW-1185">Reference proteome</keyword>
<gene>
    <name evidence="1" type="ORF">B1991_02275</name>
</gene>
<dbReference type="Proteomes" id="UP000306317">
    <property type="component" value="Unassembled WGS sequence"/>
</dbReference>